<protein>
    <submittedName>
        <fullName evidence="2">Uncharacterized protein</fullName>
    </submittedName>
</protein>
<proteinExistence type="predicted"/>
<organism evidence="2 3">
    <name type="scientific">Liparis tanakae</name>
    <name type="common">Tanaka's snailfish</name>
    <dbReference type="NCBI Taxonomy" id="230148"/>
    <lineage>
        <taxon>Eukaryota</taxon>
        <taxon>Metazoa</taxon>
        <taxon>Chordata</taxon>
        <taxon>Craniata</taxon>
        <taxon>Vertebrata</taxon>
        <taxon>Euteleostomi</taxon>
        <taxon>Actinopterygii</taxon>
        <taxon>Neopterygii</taxon>
        <taxon>Teleostei</taxon>
        <taxon>Neoteleostei</taxon>
        <taxon>Acanthomorphata</taxon>
        <taxon>Eupercaria</taxon>
        <taxon>Perciformes</taxon>
        <taxon>Cottioidei</taxon>
        <taxon>Cottales</taxon>
        <taxon>Liparidae</taxon>
        <taxon>Liparis</taxon>
    </lineage>
</organism>
<dbReference type="Proteomes" id="UP000314294">
    <property type="component" value="Unassembled WGS sequence"/>
</dbReference>
<dbReference type="AlphaFoldDB" id="A0A4Z2EU32"/>
<feature type="region of interest" description="Disordered" evidence="1">
    <location>
        <begin position="60"/>
        <end position="79"/>
    </location>
</feature>
<gene>
    <name evidence="2" type="ORF">EYF80_057957</name>
</gene>
<reference evidence="2 3" key="1">
    <citation type="submission" date="2019-03" db="EMBL/GenBank/DDBJ databases">
        <title>First draft genome of Liparis tanakae, snailfish: a comprehensive survey of snailfish specific genes.</title>
        <authorList>
            <person name="Kim W."/>
            <person name="Song I."/>
            <person name="Jeong J.-H."/>
            <person name="Kim D."/>
            <person name="Kim S."/>
            <person name="Ryu S."/>
            <person name="Song J.Y."/>
            <person name="Lee S.K."/>
        </authorList>
    </citation>
    <scope>NUCLEOTIDE SEQUENCE [LARGE SCALE GENOMIC DNA]</scope>
    <source>
        <tissue evidence="2">Muscle</tissue>
    </source>
</reference>
<dbReference type="EMBL" id="SRLO01003082">
    <property type="protein sequence ID" value="TNN31884.1"/>
    <property type="molecule type" value="Genomic_DNA"/>
</dbReference>
<evidence type="ECO:0000313" key="2">
    <source>
        <dbReference type="EMBL" id="TNN31884.1"/>
    </source>
</evidence>
<evidence type="ECO:0000313" key="3">
    <source>
        <dbReference type="Proteomes" id="UP000314294"/>
    </source>
</evidence>
<evidence type="ECO:0000256" key="1">
    <source>
        <dbReference type="SAM" id="MobiDB-lite"/>
    </source>
</evidence>
<dbReference type="OrthoDB" id="10487744at2759"/>
<accession>A0A4Z2EU32</accession>
<comment type="caution">
    <text evidence="2">The sequence shown here is derived from an EMBL/GenBank/DDBJ whole genome shotgun (WGS) entry which is preliminary data.</text>
</comment>
<sequence length="79" mass="9066">MACVPLGLVYLPSILLTQPWLTRSWRPNPLVGEFHYSLADHVREGPAVYKHASKLVHPAVSWRSEREREREDMSKQGQG</sequence>
<name>A0A4Z2EU32_9TELE</name>
<feature type="compositionally biased region" description="Basic and acidic residues" evidence="1">
    <location>
        <begin position="63"/>
        <end position="79"/>
    </location>
</feature>
<keyword evidence="3" id="KW-1185">Reference proteome</keyword>